<evidence type="ECO:0000256" key="8">
    <source>
        <dbReference type="PIRSR" id="PIRSR001529-1"/>
    </source>
</evidence>
<evidence type="ECO:0000256" key="10">
    <source>
        <dbReference type="SAM" id="Coils"/>
    </source>
</evidence>
<dbReference type="OrthoDB" id="9804647at2"/>
<dbReference type="RefSeq" id="WP_105334440.1">
    <property type="nucleotide sequence ID" value="NZ_PUHZ01000006.1"/>
</dbReference>
<dbReference type="PIRSF" id="PIRSF001529">
    <property type="entry name" value="Ser-tRNA-synth_IIa"/>
    <property type="match status" value="1"/>
</dbReference>
<reference evidence="12 13" key="1">
    <citation type="submission" date="2018-02" db="EMBL/GenBank/DDBJ databases">
        <title>Comparative genomes isolates from brazilian mangrove.</title>
        <authorList>
            <person name="Araujo J.E."/>
            <person name="Taketani R.G."/>
            <person name="Silva M.C.P."/>
            <person name="Loureco M.V."/>
            <person name="Andreote F.D."/>
        </authorList>
    </citation>
    <scope>NUCLEOTIDE SEQUENCE [LARGE SCALE GENOMIC DNA]</scope>
    <source>
        <strain evidence="12 13">Nap-Phe MGV</strain>
    </source>
</reference>
<comment type="subcellular location">
    <subcellularLocation>
        <location evidence="7">Cytoplasm</location>
    </subcellularLocation>
</comment>
<comment type="caution">
    <text evidence="12">The sequence shown here is derived from an EMBL/GenBank/DDBJ whole genome shotgun (WGS) entry which is preliminary data.</text>
</comment>
<feature type="domain" description="Aminoacyl-transfer RNA synthetases class-II family profile" evidence="11">
    <location>
        <begin position="137"/>
        <end position="411"/>
    </location>
</feature>
<keyword evidence="5 7" id="KW-0648">Protein biosynthesis</keyword>
<evidence type="ECO:0000256" key="4">
    <source>
        <dbReference type="ARBA" id="ARBA00022840"/>
    </source>
</evidence>
<feature type="binding site" evidence="8">
    <location>
        <position position="260"/>
    </location>
    <ligand>
        <name>L-serine</name>
        <dbReference type="ChEBI" id="CHEBI:33384"/>
    </ligand>
</feature>
<name>A0A2S8GRJ1_9BACT</name>
<evidence type="ECO:0000313" key="12">
    <source>
        <dbReference type="EMBL" id="PQO46991.1"/>
    </source>
</evidence>
<feature type="binding site" evidence="8">
    <location>
        <position position="384"/>
    </location>
    <ligand>
        <name>L-serine</name>
        <dbReference type="ChEBI" id="CHEBI:33384"/>
    </ligand>
</feature>
<comment type="catalytic activity">
    <reaction evidence="7">
        <text>tRNA(Ser) + L-serine + ATP = L-seryl-tRNA(Ser) + AMP + diphosphate + H(+)</text>
        <dbReference type="Rhea" id="RHEA:12292"/>
        <dbReference type="Rhea" id="RHEA-COMP:9669"/>
        <dbReference type="Rhea" id="RHEA-COMP:9703"/>
        <dbReference type="ChEBI" id="CHEBI:15378"/>
        <dbReference type="ChEBI" id="CHEBI:30616"/>
        <dbReference type="ChEBI" id="CHEBI:33019"/>
        <dbReference type="ChEBI" id="CHEBI:33384"/>
        <dbReference type="ChEBI" id="CHEBI:78442"/>
        <dbReference type="ChEBI" id="CHEBI:78533"/>
        <dbReference type="ChEBI" id="CHEBI:456215"/>
        <dbReference type="EC" id="6.1.1.11"/>
    </reaction>
</comment>
<dbReference type="SUPFAM" id="SSF55681">
    <property type="entry name" value="Class II aaRS and biotin synthetases"/>
    <property type="match status" value="1"/>
</dbReference>
<keyword evidence="10" id="KW-0175">Coiled coil</keyword>
<dbReference type="GO" id="GO:0004828">
    <property type="term" value="F:serine-tRNA ligase activity"/>
    <property type="evidence" value="ECO:0007669"/>
    <property type="project" value="UniProtKB-UniRule"/>
</dbReference>
<keyword evidence="1 7" id="KW-0963">Cytoplasm</keyword>
<feature type="binding site" evidence="8">
    <location>
        <position position="229"/>
    </location>
    <ligand>
        <name>L-serine</name>
        <dbReference type="ChEBI" id="CHEBI:33384"/>
    </ligand>
</feature>
<feature type="binding site" evidence="7 8">
    <location>
        <position position="283"/>
    </location>
    <ligand>
        <name>L-serine</name>
        <dbReference type="ChEBI" id="CHEBI:33384"/>
    </ligand>
</feature>
<dbReference type="UniPathway" id="UPA00906">
    <property type="reaction ID" value="UER00895"/>
</dbReference>
<dbReference type="EC" id="6.1.1.11" evidence="7"/>
<dbReference type="PANTHER" id="PTHR11778">
    <property type="entry name" value="SERYL-TRNA SYNTHETASE"/>
    <property type="match status" value="1"/>
</dbReference>
<feature type="binding site" evidence="7 9">
    <location>
        <begin position="350"/>
        <end position="353"/>
    </location>
    <ligand>
        <name>ATP</name>
        <dbReference type="ChEBI" id="CHEBI:30616"/>
    </ligand>
</feature>
<comment type="similarity">
    <text evidence="7">Belongs to the class-II aminoacyl-tRNA synthetase family. Type-1 seryl-tRNA synthetase subfamily.</text>
</comment>
<proteinExistence type="inferred from homology"/>
<feature type="binding site" evidence="7">
    <location>
        <begin position="229"/>
        <end position="231"/>
    </location>
    <ligand>
        <name>L-serine</name>
        <dbReference type="ChEBI" id="CHEBI:33384"/>
    </ligand>
</feature>
<keyword evidence="6 7" id="KW-0030">Aminoacyl-tRNA synthetase</keyword>
<evidence type="ECO:0000256" key="1">
    <source>
        <dbReference type="ARBA" id="ARBA00022490"/>
    </source>
</evidence>
<dbReference type="InterPro" id="IPR033729">
    <property type="entry name" value="SerRS_core"/>
</dbReference>
<comment type="domain">
    <text evidence="7">Consists of two distinct domains, a catalytic core and a N-terminal extension that is involved in tRNA binding.</text>
</comment>
<feature type="coiled-coil region" evidence="10">
    <location>
        <begin position="37"/>
        <end position="100"/>
    </location>
</feature>
<dbReference type="InterPro" id="IPR002317">
    <property type="entry name" value="Ser-tRNA-ligase_type_1"/>
</dbReference>
<evidence type="ECO:0000256" key="2">
    <source>
        <dbReference type="ARBA" id="ARBA00022598"/>
    </source>
</evidence>
<dbReference type="SUPFAM" id="SSF46589">
    <property type="entry name" value="tRNA-binding arm"/>
    <property type="match status" value="1"/>
</dbReference>
<dbReference type="InterPro" id="IPR006195">
    <property type="entry name" value="aa-tRNA-synth_II"/>
</dbReference>
<dbReference type="GO" id="GO:0005524">
    <property type="term" value="F:ATP binding"/>
    <property type="evidence" value="ECO:0007669"/>
    <property type="project" value="UniProtKB-UniRule"/>
</dbReference>
<feature type="binding site" evidence="9">
    <location>
        <begin position="276"/>
        <end position="279"/>
    </location>
    <ligand>
        <name>ATP</name>
        <dbReference type="ChEBI" id="CHEBI:30616"/>
    </ligand>
</feature>
<evidence type="ECO:0000256" key="6">
    <source>
        <dbReference type="ARBA" id="ARBA00023146"/>
    </source>
</evidence>
<dbReference type="InterPro" id="IPR010978">
    <property type="entry name" value="tRNA-bd_arm"/>
</dbReference>
<dbReference type="InterPro" id="IPR002314">
    <property type="entry name" value="aa-tRNA-synt_IIb"/>
</dbReference>
<accession>A0A2S8GRJ1</accession>
<dbReference type="CDD" id="cd00770">
    <property type="entry name" value="SerRS_core"/>
    <property type="match status" value="1"/>
</dbReference>
<protein>
    <recommendedName>
        <fullName evidence="7">Serine--tRNA ligase</fullName>
        <ecNumber evidence="7">6.1.1.11</ecNumber>
    </recommendedName>
    <alternativeName>
        <fullName evidence="7">Seryl-tRNA synthetase</fullName>
        <shortName evidence="7">SerRS</shortName>
    </alternativeName>
    <alternativeName>
        <fullName evidence="7">Seryl-tRNA(Ser/Sec) synthetase</fullName>
    </alternativeName>
</protein>
<evidence type="ECO:0000256" key="5">
    <source>
        <dbReference type="ARBA" id="ARBA00022917"/>
    </source>
</evidence>
<dbReference type="Gene3D" id="3.30.930.10">
    <property type="entry name" value="Bira Bifunctional Protein, Domain 2"/>
    <property type="match status" value="1"/>
</dbReference>
<sequence>MLDRKFVVENVELVKKNCADRGVTADVDQVVTLETARKAKLQEAEEFNRQANEINKSIGKASADERPQIIAEGKRLRQLKDDASGEVDKLEEEILDLLRLIPNMAHPDAPIGEDDKSNLEIKKGATEPRKFDFKVLDHVELGEKLELIDFESGASVAGAGFYYLKNEAVLLELALQQYVLSLLMKEGFVPTITPDMARTEILHGVGFIPRGPETQIYSIENTDLNLVATAEITLGGMHAGKVLEAESLPQYYCGISHCYRTEAGAAGRASRGLYRVHQFTKVEMFAFTLPEDSEATLNKFCDLECQIFDGLKIPYRVVDTATGDLGGPAYRKFDLEAWMPGRGEAGEYGEVTSTSNCTDYQARRLNIRYKVKGEKGTHFAHTLNGTAIALSRGLIAVLENYQQADGTIEVPEVLRPFMGMDKIGPR</sequence>
<gene>
    <name evidence="7" type="primary">serS</name>
    <name evidence="12" type="ORF">C5Y93_05700</name>
</gene>
<evidence type="ECO:0000256" key="3">
    <source>
        <dbReference type="ARBA" id="ARBA00022741"/>
    </source>
</evidence>
<dbReference type="EMBL" id="PUHZ01000006">
    <property type="protein sequence ID" value="PQO46991.1"/>
    <property type="molecule type" value="Genomic_DNA"/>
</dbReference>
<dbReference type="NCBIfam" id="TIGR00414">
    <property type="entry name" value="serS"/>
    <property type="match status" value="1"/>
</dbReference>
<organism evidence="12 13">
    <name type="scientific">Blastopirellula marina</name>
    <dbReference type="NCBI Taxonomy" id="124"/>
    <lineage>
        <taxon>Bacteria</taxon>
        <taxon>Pseudomonadati</taxon>
        <taxon>Planctomycetota</taxon>
        <taxon>Planctomycetia</taxon>
        <taxon>Pirellulales</taxon>
        <taxon>Pirellulaceae</taxon>
        <taxon>Blastopirellula</taxon>
    </lineage>
</organism>
<feature type="binding site" evidence="7">
    <location>
        <position position="386"/>
    </location>
    <ligand>
        <name>L-serine</name>
        <dbReference type="ChEBI" id="CHEBI:33384"/>
    </ligand>
</feature>
<keyword evidence="3 7" id="KW-0547">Nucleotide-binding</keyword>
<dbReference type="GO" id="GO:0016260">
    <property type="term" value="P:selenocysteine biosynthetic process"/>
    <property type="evidence" value="ECO:0007669"/>
    <property type="project" value="UniProtKB-UniRule"/>
</dbReference>
<comment type="subunit">
    <text evidence="7">Homodimer. The tRNA molecule binds across the dimer.</text>
</comment>
<keyword evidence="4 7" id="KW-0067">ATP-binding</keyword>
<evidence type="ECO:0000256" key="7">
    <source>
        <dbReference type="HAMAP-Rule" id="MF_00176"/>
    </source>
</evidence>
<dbReference type="Pfam" id="PF00587">
    <property type="entry name" value="tRNA-synt_2b"/>
    <property type="match status" value="1"/>
</dbReference>
<evidence type="ECO:0000313" key="13">
    <source>
        <dbReference type="Proteomes" id="UP000237819"/>
    </source>
</evidence>
<comment type="catalytic activity">
    <reaction evidence="7">
        <text>tRNA(Sec) + L-serine + ATP = L-seryl-tRNA(Sec) + AMP + diphosphate + H(+)</text>
        <dbReference type="Rhea" id="RHEA:42580"/>
        <dbReference type="Rhea" id="RHEA-COMP:9742"/>
        <dbReference type="Rhea" id="RHEA-COMP:10128"/>
        <dbReference type="ChEBI" id="CHEBI:15378"/>
        <dbReference type="ChEBI" id="CHEBI:30616"/>
        <dbReference type="ChEBI" id="CHEBI:33019"/>
        <dbReference type="ChEBI" id="CHEBI:33384"/>
        <dbReference type="ChEBI" id="CHEBI:78442"/>
        <dbReference type="ChEBI" id="CHEBI:78533"/>
        <dbReference type="ChEBI" id="CHEBI:456215"/>
        <dbReference type="EC" id="6.1.1.11"/>
    </reaction>
</comment>
<feature type="site" description="Important for serine binding" evidence="8">
    <location>
        <position position="386"/>
    </location>
</feature>
<dbReference type="InterPro" id="IPR045864">
    <property type="entry name" value="aa-tRNA-synth_II/BPL/LPL"/>
</dbReference>
<dbReference type="HAMAP" id="MF_00176">
    <property type="entry name" value="Ser_tRNA_synth_type1"/>
    <property type="match status" value="1"/>
</dbReference>
<dbReference type="GO" id="GO:0005737">
    <property type="term" value="C:cytoplasm"/>
    <property type="evidence" value="ECO:0007669"/>
    <property type="project" value="UniProtKB-SubCell"/>
</dbReference>
<dbReference type="Gene3D" id="1.10.287.40">
    <property type="entry name" value="Serine-tRNA synthetase, tRNA binding domain"/>
    <property type="match status" value="1"/>
</dbReference>
<dbReference type="PRINTS" id="PR00981">
    <property type="entry name" value="TRNASYNTHSER"/>
</dbReference>
<dbReference type="GO" id="GO:0006434">
    <property type="term" value="P:seryl-tRNA aminoacylation"/>
    <property type="evidence" value="ECO:0007669"/>
    <property type="project" value="UniProtKB-UniRule"/>
</dbReference>
<dbReference type="Pfam" id="PF02403">
    <property type="entry name" value="Seryl_tRNA_N"/>
    <property type="match status" value="1"/>
</dbReference>
<feature type="binding site" evidence="7 9">
    <location>
        <begin position="260"/>
        <end position="262"/>
    </location>
    <ligand>
        <name>ATP</name>
        <dbReference type="ChEBI" id="CHEBI:30616"/>
    </ligand>
</feature>
<comment type="pathway">
    <text evidence="7">Aminoacyl-tRNA biosynthesis; selenocysteinyl-tRNA(Sec) biosynthesis; L-seryl-tRNA(Sec) from L-serine and tRNA(Sec): step 1/1.</text>
</comment>
<dbReference type="InterPro" id="IPR042103">
    <property type="entry name" value="SerRS_1_N_sf"/>
</dbReference>
<evidence type="ECO:0000256" key="9">
    <source>
        <dbReference type="PIRSR" id="PIRSR001529-2"/>
    </source>
</evidence>
<keyword evidence="2 7" id="KW-0436">Ligase</keyword>
<dbReference type="Proteomes" id="UP000237819">
    <property type="component" value="Unassembled WGS sequence"/>
</dbReference>
<dbReference type="AlphaFoldDB" id="A0A2S8GRJ1"/>
<evidence type="ECO:0000259" key="11">
    <source>
        <dbReference type="PROSITE" id="PS50862"/>
    </source>
</evidence>
<dbReference type="PROSITE" id="PS50862">
    <property type="entry name" value="AA_TRNA_LIGASE_II"/>
    <property type="match status" value="1"/>
</dbReference>
<feature type="binding site" evidence="7">
    <location>
        <position position="276"/>
    </location>
    <ligand>
        <name>ATP</name>
        <dbReference type="ChEBI" id="CHEBI:30616"/>
    </ligand>
</feature>
<dbReference type="InterPro" id="IPR015866">
    <property type="entry name" value="Ser-tRNA-synth_1_N"/>
</dbReference>
<comment type="function">
    <text evidence="7">Catalyzes the attachment of serine to tRNA(Ser). Is also able to aminoacylate tRNA(Sec) with serine, to form the misacylated tRNA L-seryl-tRNA(Sec), which will be further converted into selenocysteinyl-tRNA(Sec).</text>
</comment>